<keyword evidence="4 7" id="KW-0812">Transmembrane</keyword>
<name>A0A060R7C0_9BACT</name>
<dbReference type="KEGG" id="rbc:BN938_0963"/>
<dbReference type="PANTHER" id="PTHR40074">
    <property type="entry name" value="O-ACETYLTRANSFERASE WECH"/>
    <property type="match status" value="1"/>
</dbReference>
<evidence type="ECO:0000256" key="3">
    <source>
        <dbReference type="ARBA" id="ARBA00022475"/>
    </source>
</evidence>
<dbReference type="PANTHER" id="PTHR40074:SF2">
    <property type="entry name" value="O-ACETYLTRANSFERASE WECH"/>
    <property type="match status" value="1"/>
</dbReference>
<feature type="transmembrane region" description="Helical" evidence="7">
    <location>
        <begin position="260"/>
        <end position="282"/>
    </location>
</feature>
<keyword evidence="6 7" id="KW-0472">Membrane</keyword>
<feature type="transmembrane region" description="Helical" evidence="7">
    <location>
        <begin position="96"/>
        <end position="118"/>
    </location>
</feature>
<reference evidence="9 10" key="1">
    <citation type="journal article" date="2015" name="Genome Announc.">
        <title>Complete Genome Sequence of the Novel Leech Symbiont Mucinivorans hirudinis M3T.</title>
        <authorList>
            <person name="Nelson M.C."/>
            <person name="Bomar L."/>
            <person name="Graf J."/>
        </authorList>
    </citation>
    <scope>NUCLEOTIDE SEQUENCE [LARGE SCALE GENOMIC DNA]</scope>
    <source>
        <strain evidence="10">M3</strain>
    </source>
</reference>
<feature type="transmembrane region" description="Helical" evidence="7">
    <location>
        <begin position="158"/>
        <end position="177"/>
    </location>
</feature>
<evidence type="ECO:0000256" key="7">
    <source>
        <dbReference type="SAM" id="Phobius"/>
    </source>
</evidence>
<proteinExistence type="inferred from homology"/>
<comment type="similarity">
    <text evidence="2">Belongs to the acyltransferase 3 family.</text>
</comment>
<keyword evidence="5 7" id="KW-1133">Transmembrane helix</keyword>
<organism evidence="9 10">
    <name type="scientific">Mucinivorans hirudinis</name>
    <dbReference type="NCBI Taxonomy" id="1433126"/>
    <lineage>
        <taxon>Bacteria</taxon>
        <taxon>Pseudomonadati</taxon>
        <taxon>Bacteroidota</taxon>
        <taxon>Bacteroidia</taxon>
        <taxon>Bacteroidales</taxon>
        <taxon>Rikenellaceae</taxon>
        <taxon>Mucinivorans</taxon>
    </lineage>
</organism>
<accession>A0A060R7C0</accession>
<evidence type="ECO:0000256" key="2">
    <source>
        <dbReference type="ARBA" id="ARBA00007400"/>
    </source>
</evidence>
<keyword evidence="3" id="KW-1003">Cell membrane</keyword>
<protein>
    <submittedName>
        <fullName evidence="9">Integral membrane protein</fullName>
    </submittedName>
</protein>
<dbReference type="InterPro" id="IPR002656">
    <property type="entry name" value="Acyl_transf_3_dom"/>
</dbReference>
<keyword evidence="10" id="KW-1185">Reference proteome</keyword>
<dbReference type="GO" id="GO:0009246">
    <property type="term" value="P:enterobacterial common antigen biosynthetic process"/>
    <property type="evidence" value="ECO:0007669"/>
    <property type="project" value="TreeGrafter"/>
</dbReference>
<dbReference type="STRING" id="1433126.BN938_0963"/>
<feature type="transmembrane region" description="Helical" evidence="7">
    <location>
        <begin position="326"/>
        <end position="347"/>
    </location>
</feature>
<evidence type="ECO:0000256" key="5">
    <source>
        <dbReference type="ARBA" id="ARBA00022989"/>
    </source>
</evidence>
<feature type="domain" description="Acyltransferase 3" evidence="8">
    <location>
        <begin position="23"/>
        <end position="380"/>
    </location>
</feature>
<evidence type="ECO:0000256" key="1">
    <source>
        <dbReference type="ARBA" id="ARBA00004651"/>
    </source>
</evidence>
<dbReference type="Proteomes" id="UP000027616">
    <property type="component" value="Chromosome I"/>
</dbReference>
<gene>
    <name evidence="9" type="ORF">BN938_0963</name>
</gene>
<feature type="transmembrane region" description="Helical" evidence="7">
    <location>
        <begin position="189"/>
        <end position="211"/>
    </location>
</feature>
<evidence type="ECO:0000313" key="10">
    <source>
        <dbReference type="Proteomes" id="UP000027616"/>
    </source>
</evidence>
<dbReference type="GO" id="GO:0005886">
    <property type="term" value="C:plasma membrane"/>
    <property type="evidence" value="ECO:0007669"/>
    <property type="project" value="UniProtKB-SubCell"/>
</dbReference>
<feature type="transmembrane region" description="Helical" evidence="7">
    <location>
        <begin position="231"/>
        <end position="248"/>
    </location>
</feature>
<dbReference type="AlphaFoldDB" id="A0A060R7C0"/>
<evidence type="ECO:0000256" key="6">
    <source>
        <dbReference type="ARBA" id="ARBA00023136"/>
    </source>
</evidence>
<feature type="transmembrane region" description="Helical" evidence="7">
    <location>
        <begin position="294"/>
        <end position="314"/>
    </location>
</feature>
<comment type="subcellular location">
    <subcellularLocation>
        <location evidence="1">Cell membrane</location>
        <topology evidence="1">Multi-pass membrane protein</topology>
    </subcellularLocation>
</comment>
<evidence type="ECO:0000256" key="4">
    <source>
        <dbReference type="ARBA" id="ARBA00022692"/>
    </source>
</evidence>
<sequence>MNQYNELLSIQLRNINNMKNNIPWIDLTRIIACFLVVFAHCCDPFVGRLDQAPAEFLSGAFWGSFYRPCVPLFVMISGVLLLPVQTDLFTFYKKRMMRVVTPLAVWSLVTPFLFYLYFQSAVATANPNIVLDDFTLGNAAQKAYTFIFNFNYDTTPLWYLYMLVGLYLALPVISPWLAQASKKELKTVLCIWLFTTALPYITMIAPTLGYLGVWGSMDILGECAWNAYGTFYYFSGFIGYVILAYYLVKFPLNWSWRKTLSVAIPLWLAGYALTSGGFLWIHSAYPDDFSMLEVPWLFCGTNVLMMTFSAFIVLQKVSMKPSAGLSKLASLTFGIYLCHFLIVQLSYDLIYPFIKIPPYLQIPLIAVVAFGISTAVVWLLSKLPKSKYIIG</sequence>
<feature type="transmembrane region" description="Helical" evidence="7">
    <location>
        <begin position="21"/>
        <end position="40"/>
    </location>
</feature>
<dbReference type="EMBL" id="HG934468">
    <property type="protein sequence ID" value="CDN31062.1"/>
    <property type="molecule type" value="Genomic_DNA"/>
</dbReference>
<dbReference type="GO" id="GO:0016413">
    <property type="term" value="F:O-acetyltransferase activity"/>
    <property type="evidence" value="ECO:0007669"/>
    <property type="project" value="TreeGrafter"/>
</dbReference>
<dbReference type="PATRIC" id="fig|1433126.3.peg.961"/>
<feature type="transmembrane region" description="Helical" evidence="7">
    <location>
        <begin position="359"/>
        <end position="380"/>
    </location>
</feature>
<dbReference type="Pfam" id="PF01757">
    <property type="entry name" value="Acyl_transf_3"/>
    <property type="match status" value="1"/>
</dbReference>
<evidence type="ECO:0000313" key="9">
    <source>
        <dbReference type="EMBL" id="CDN31062.1"/>
    </source>
</evidence>
<feature type="transmembrane region" description="Helical" evidence="7">
    <location>
        <begin position="60"/>
        <end position="84"/>
    </location>
</feature>
<evidence type="ECO:0000259" key="8">
    <source>
        <dbReference type="Pfam" id="PF01757"/>
    </source>
</evidence>
<dbReference type="HOGENOM" id="CLU_047714_0_1_10"/>
<dbReference type="eggNOG" id="COG3274">
    <property type="taxonomic scope" value="Bacteria"/>
</dbReference>